<evidence type="ECO:0000256" key="5">
    <source>
        <dbReference type="ARBA" id="ARBA00022840"/>
    </source>
</evidence>
<gene>
    <name evidence="9" type="ORF">GCM10017056_08400</name>
</gene>
<feature type="domain" description="Four-carbon acid sugar kinase N-terminal" evidence="7">
    <location>
        <begin position="5"/>
        <end position="223"/>
    </location>
</feature>
<keyword evidence="3" id="KW-0547">Nucleotide-binding</keyword>
<evidence type="ECO:0000256" key="3">
    <source>
        <dbReference type="ARBA" id="ARBA00022741"/>
    </source>
</evidence>
<name>A0A8J3M809_9RHOB</name>
<dbReference type="SUPFAM" id="SSF142764">
    <property type="entry name" value="YgbK-like"/>
    <property type="match status" value="1"/>
</dbReference>
<dbReference type="RefSeq" id="WP_229863889.1">
    <property type="nucleotide sequence ID" value="NZ_BNCJ01000002.1"/>
</dbReference>
<evidence type="ECO:0000259" key="7">
    <source>
        <dbReference type="Pfam" id="PF07005"/>
    </source>
</evidence>
<comment type="similarity">
    <text evidence="1">Belongs to the four-carbon acid sugar kinase family.</text>
</comment>
<sequence length="402" mass="42378">MVRAVFIGDDFTGASDTLATFASAGWRTRLFLKPPRPEDCAGLDAIGFATSLRAQAPDVALDVIADLWPAIEALEPQTIHLKVCSTFDSSPVIGSIGAVANDLARRFSPDHLAVIGGQPNLGRYCVFGTLFARAVDGVVHRIDRHPVMAHHPVTPMTEADLRRLLAAQGLEGLDLCLSQEAAALPLRTLFDVRDDSDIRSIAQTLAPLTGRRLLIGASSVARVLTEGTPGTGHSNPPPPPALKGVLVFAGSRSPVTKAQVAAATEFHCIAALPGDFAAPDDLYRTARAALEKGAPVLIHTDPDLNYGMTPDELARASAGLLGELLAHAHVGWLGIAGGDTSSRICELMEFSAIDFLEAISPGVALCRAVHPSGQLDGLRLMLKGGQMGDESLFNRFLGLAKS</sequence>
<evidence type="ECO:0000256" key="1">
    <source>
        <dbReference type="ARBA" id="ARBA00005715"/>
    </source>
</evidence>
<evidence type="ECO:0000256" key="2">
    <source>
        <dbReference type="ARBA" id="ARBA00022679"/>
    </source>
</evidence>
<feature type="domain" description="Four-carbon acid sugar kinase nucleotide binding" evidence="8">
    <location>
        <begin position="246"/>
        <end position="393"/>
    </location>
</feature>
<dbReference type="GO" id="GO:0016301">
    <property type="term" value="F:kinase activity"/>
    <property type="evidence" value="ECO:0007669"/>
    <property type="project" value="UniProtKB-KW"/>
</dbReference>
<organism evidence="9 10">
    <name type="scientific">Seohaeicola zhoushanensis</name>
    <dbReference type="NCBI Taxonomy" id="1569283"/>
    <lineage>
        <taxon>Bacteria</taxon>
        <taxon>Pseudomonadati</taxon>
        <taxon>Pseudomonadota</taxon>
        <taxon>Alphaproteobacteria</taxon>
        <taxon>Rhodobacterales</taxon>
        <taxon>Roseobacteraceae</taxon>
        <taxon>Seohaeicola</taxon>
    </lineage>
</organism>
<dbReference type="InterPro" id="IPR042213">
    <property type="entry name" value="NBD_C_sf"/>
</dbReference>
<keyword evidence="2" id="KW-0808">Transferase</keyword>
<dbReference type="InterPro" id="IPR010737">
    <property type="entry name" value="4-carb_acid_sugar_kinase_N"/>
</dbReference>
<keyword evidence="5" id="KW-0067">ATP-binding</keyword>
<comment type="caution">
    <text evidence="9">The sequence shown here is derived from an EMBL/GenBank/DDBJ whole genome shotgun (WGS) entry which is preliminary data.</text>
</comment>
<evidence type="ECO:0000313" key="9">
    <source>
        <dbReference type="EMBL" id="GHF39251.1"/>
    </source>
</evidence>
<dbReference type="Proteomes" id="UP000626220">
    <property type="component" value="Unassembled WGS sequence"/>
</dbReference>
<evidence type="ECO:0000259" key="8">
    <source>
        <dbReference type="Pfam" id="PF17042"/>
    </source>
</evidence>
<dbReference type="InterPro" id="IPR031475">
    <property type="entry name" value="NBD_C"/>
</dbReference>
<protein>
    <recommendedName>
        <fullName evidence="11">Four-carbon acid sugar kinase family protein</fullName>
    </recommendedName>
</protein>
<proteinExistence type="inferred from homology"/>
<evidence type="ECO:0000256" key="6">
    <source>
        <dbReference type="ARBA" id="ARBA00023277"/>
    </source>
</evidence>
<dbReference type="InterPro" id="IPR037051">
    <property type="entry name" value="4-carb_acid_sugar_kinase_N_sf"/>
</dbReference>
<keyword evidence="10" id="KW-1185">Reference proteome</keyword>
<dbReference type="EMBL" id="BNCJ01000002">
    <property type="protein sequence ID" value="GHF39251.1"/>
    <property type="molecule type" value="Genomic_DNA"/>
</dbReference>
<dbReference type="GO" id="GO:0005524">
    <property type="term" value="F:ATP binding"/>
    <property type="evidence" value="ECO:0007669"/>
    <property type="project" value="UniProtKB-KW"/>
</dbReference>
<accession>A0A8J3M809</accession>
<evidence type="ECO:0000313" key="10">
    <source>
        <dbReference type="Proteomes" id="UP000626220"/>
    </source>
</evidence>
<reference evidence="9" key="1">
    <citation type="journal article" date="2014" name="Int. J. Syst. Evol. Microbiol.">
        <title>Complete genome sequence of Corynebacterium casei LMG S-19264T (=DSM 44701T), isolated from a smear-ripened cheese.</title>
        <authorList>
            <consortium name="US DOE Joint Genome Institute (JGI-PGF)"/>
            <person name="Walter F."/>
            <person name="Albersmeier A."/>
            <person name="Kalinowski J."/>
            <person name="Ruckert C."/>
        </authorList>
    </citation>
    <scope>NUCLEOTIDE SEQUENCE</scope>
    <source>
        <strain evidence="9">KCTC 42650</strain>
    </source>
</reference>
<dbReference type="Gene3D" id="3.40.50.10840">
    <property type="entry name" value="Putative sugar-binding, N-terminal domain"/>
    <property type="match status" value="1"/>
</dbReference>
<reference evidence="9" key="2">
    <citation type="submission" date="2020-09" db="EMBL/GenBank/DDBJ databases">
        <authorList>
            <person name="Sun Q."/>
            <person name="Kim S."/>
        </authorList>
    </citation>
    <scope>NUCLEOTIDE SEQUENCE</scope>
    <source>
        <strain evidence="9">KCTC 42650</strain>
    </source>
</reference>
<keyword evidence="4" id="KW-0418">Kinase</keyword>
<dbReference type="Gene3D" id="3.40.980.20">
    <property type="entry name" value="Four-carbon acid sugar kinase, nucleotide binding domain"/>
    <property type="match status" value="1"/>
</dbReference>
<dbReference type="Pfam" id="PF17042">
    <property type="entry name" value="NBD_C"/>
    <property type="match status" value="1"/>
</dbReference>
<keyword evidence="6" id="KW-0119">Carbohydrate metabolism</keyword>
<dbReference type="Pfam" id="PF07005">
    <property type="entry name" value="SBD_N"/>
    <property type="match status" value="1"/>
</dbReference>
<dbReference type="AlphaFoldDB" id="A0A8J3M809"/>
<evidence type="ECO:0000256" key="4">
    <source>
        <dbReference type="ARBA" id="ARBA00022777"/>
    </source>
</evidence>
<evidence type="ECO:0008006" key="11">
    <source>
        <dbReference type="Google" id="ProtNLM"/>
    </source>
</evidence>